<keyword evidence="8" id="KW-1185">Reference proteome</keyword>
<evidence type="ECO:0000256" key="6">
    <source>
        <dbReference type="RuleBase" id="RU000461"/>
    </source>
</evidence>
<organism evidence="7 8">
    <name type="scientific">Drechslerella stenobrocha 248</name>
    <dbReference type="NCBI Taxonomy" id="1043628"/>
    <lineage>
        <taxon>Eukaryota</taxon>
        <taxon>Fungi</taxon>
        <taxon>Dikarya</taxon>
        <taxon>Ascomycota</taxon>
        <taxon>Pezizomycotina</taxon>
        <taxon>Orbiliomycetes</taxon>
        <taxon>Orbiliales</taxon>
        <taxon>Orbiliaceae</taxon>
        <taxon>Drechslerella</taxon>
    </lineage>
</organism>
<evidence type="ECO:0000256" key="1">
    <source>
        <dbReference type="ARBA" id="ARBA00001971"/>
    </source>
</evidence>
<accession>W7I3B0</accession>
<dbReference type="InterPro" id="IPR002401">
    <property type="entry name" value="Cyt_P450_E_grp-I"/>
</dbReference>
<dbReference type="EMBL" id="KI966416">
    <property type="protein sequence ID" value="EWC46673.1"/>
    <property type="molecule type" value="Genomic_DNA"/>
</dbReference>
<protein>
    <recommendedName>
        <fullName evidence="9">Pisatin demethylase</fullName>
    </recommendedName>
</protein>
<dbReference type="PANTHER" id="PTHR24305">
    <property type="entry name" value="CYTOCHROME P450"/>
    <property type="match status" value="1"/>
</dbReference>
<evidence type="ECO:0000313" key="7">
    <source>
        <dbReference type="EMBL" id="EWC46673.1"/>
    </source>
</evidence>
<evidence type="ECO:0000256" key="4">
    <source>
        <dbReference type="ARBA" id="ARBA00023004"/>
    </source>
</evidence>
<dbReference type="GO" id="GO:0004497">
    <property type="term" value="F:monooxygenase activity"/>
    <property type="evidence" value="ECO:0007669"/>
    <property type="project" value="UniProtKB-KW"/>
</dbReference>
<comment type="similarity">
    <text evidence="2 6">Belongs to the cytochrome P450 family.</text>
</comment>
<dbReference type="CDD" id="cd11060">
    <property type="entry name" value="CYP57A1-like"/>
    <property type="match status" value="1"/>
</dbReference>
<dbReference type="GO" id="GO:0016705">
    <property type="term" value="F:oxidoreductase activity, acting on paired donors, with incorporation or reduction of molecular oxygen"/>
    <property type="evidence" value="ECO:0007669"/>
    <property type="project" value="InterPro"/>
</dbReference>
<evidence type="ECO:0000256" key="5">
    <source>
        <dbReference type="PIRSR" id="PIRSR602401-1"/>
    </source>
</evidence>
<proteinExistence type="inferred from homology"/>
<evidence type="ECO:0000256" key="3">
    <source>
        <dbReference type="ARBA" id="ARBA00022723"/>
    </source>
</evidence>
<sequence length="499" mass="56255">MSLTLSILALAPLVAFFQLLFTRYRPHLRRIPGPFVASFTNVWRLKVGLGRRVQEVHLALHKKHGDLVRIGPNCISVAAASEVKTIYGITRLFEKSQFYPACRPIANGEEAISMFDVISEEVHKTLRRPIGHTYAMSTLLDYEPYVDSTIRLLQSRLEELYVDKNVICDLGEWVHWAAFDVIGEITFSRRLGFLEEGRDIGDVIRATQGQLDYLAVIGQMPFLDKFLLKNPIYLWWKGNPTSPVVQFAIDCMQQRLQEKNSGSGVNRRDFLAKFLDAADKYKDVIPPTQVISWSVSNVFAGSDTTAISIRAVLWNLTKNPRALKTLRAELDAAIPAGTIAPYSVTNALPYLSAVIKESLRLHPAVGLLLERVVPEGGVTLAGQYIPAGTIVGCNPWVVHRDPRVYGSDVDTFRPERWIEASPEQRAAMERSDLVFGSGKRACIGRNISLLELYKIIPWLTVRYDFRLAHPDREMKLRNSWFVGQTGLEGYLTRREVVSS</sequence>
<dbReference type="Proteomes" id="UP000024837">
    <property type="component" value="Unassembled WGS sequence"/>
</dbReference>
<keyword evidence="5 6" id="KW-0349">Heme</keyword>
<evidence type="ECO:0000256" key="2">
    <source>
        <dbReference type="ARBA" id="ARBA00010617"/>
    </source>
</evidence>
<keyword evidence="4 5" id="KW-0408">Iron</keyword>
<dbReference type="PRINTS" id="PR00463">
    <property type="entry name" value="EP450I"/>
</dbReference>
<dbReference type="PANTHER" id="PTHR24305:SF232">
    <property type="entry name" value="P450, PUTATIVE (EUROFUNG)-RELATED"/>
    <property type="match status" value="1"/>
</dbReference>
<name>W7I3B0_9PEZI</name>
<evidence type="ECO:0008006" key="9">
    <source>
        <dbReference type="Google" id="ProtNLM"/>
    </source>
</evidence>
<dbReference type="PRINTS" id="PR00385">
    <property type="entry name" value="P450"/>
</dbReference>
<dbReference type="Gene3D" id="1.10.630.10">
    <property type="entry name" value="Cytochrome P450"/>
    <property type="match status" value="1"/>
</dbReference>
<dbReference type="Pfam" id="PF00067">
    <property type="entry name" value="p450"/>
    <property type="match status" value="1"/>
</dbReference>
<dbReference type="InterPro" id="IPR017972">
    <property type="entry name" value="Cyt_P450_CS"/>
</dbReference>
<dbReference type="GO" id="GO:0005506">
    <property type="term" value="F:iron ion binding"/>
    <property type="evidence" value="ECO:0007669"/>
    <property type="project" value="InterPro"/>
</dbReference>
<dbReference type="GO" id="GO:0020037">
    <property type="term" value="F:heme binding"/>
    <property type="evidence" value="ECO:0007669"/>
    <property type="project" value="InterPro"/>
</dbReference>
<dbReference type="InterPro" id="IPR001128">
    <property type="entry name" value="Cyt_P450"/>
</dbReference>
<dbReference type="AlphaFoldDB" id="W7I3B0"/>
<gene>
    <name evidence="7" type="ORF">DRE_04160</name>
</gene>
<reference evidence="7 8" key="1">
    <citation type="submission" date="2013-05" db="EMBL/GenBank/DDBJ databases">
        <title>Drechslerella stenobrocha genome reveals carnivorous origination and mechanical trapping mechanism of predatory fungi.</title>
        <authorList>
            <person name="Liu X."/>
            <person name="Zhang W."/>
            <person name="Liu K."/>
        </authorList>
    </citation>
    <scope>NUCLEOTIDE SEQUENCE [LARGE SCALE GENOMIC DNA]</scope>
    <source>
        <strain evidence="7 8">248</strain>
    </source>
</reference>
<feature type="binding site" description="axial binding residue" evidence="5">
    <location>
        <position position="442"/>
    </location>
    <ligand>
        <name>heme</name>
        <dbReference type="ChEBI" id="CHEBI:30413"/>
    </ligand>
    <ligandPart>
        <name>Fe</name>
        <dbReference type="ChEBI" id="CHEBI:18248"/>
    </ligandPart>
</feature>
<keyword evidence="6" id="KW-0503">Monooxygenase</keyword>
<dbReference type="FunFam" id="1.10.630.10:FF:000050">
    <property type="entry name" value="Cytochrome P450 monooxygenase"/>
    <property type="match status" value="1"/>
</dbReference>
<evidence type="ECO:0000313" key="8">
    <source>
        <dbReference type="Proteomes" id="UP000024837"/>
    </source>
</evidence>
<dbReference type="OrthoDB" id="3934656at2759"/>
<dbReference type="SUPFAM" id="SSF48264">
    <property type="entry name" value="Cytochrome P450"/>
    <property type="match status" value="1"/>
</dbReference>
<comment type="cofactor">
    <cofactor evidence="1 5">
        <name>heme</name>
        <dbReference type="ChEBI" id="CHEBI:30413"/>
    </cofactor>
</comment>
<dbReference type="InterPro" id="IPR050121">
    <property type="entry name" value="Cytochrome_P450_monoxygenase"/>
</dbReference>
<dbReference type="InterPro" id="IPR036396">
    <property type="entry name" value="Cyt_P450_sf"/>
</dbReference>
<dbReference type="HOGENOM" id="CLU_001570_14_0_1"/>
<keyword evidence="3 5" id="KW-0479">Metal-binding</keyword>
<dbReference type="PROSITE" id="PS00086">
    <property type="entry name" value="CYTOCHROME_P450"/>
    <property type="match status" value="1"/>
</dbReference>
<keyword evidence="6" id="KW-0560">Oxidoreductase</keyword>